<keyword evidence="3" id="KW-0227">DNA damage</keyword>
<evidence type="ECO:0000256" key="4">
    <source>
        <dbReference type="ARBA" id="ARBA00022801"/>
    </source>
</evidence>
<evidence type="ECO:0000256" key="1">
    <source>
        <dbReference type="ARBA" id="ARBA00008136"/>
    </source>
</evidence>
<dbReference type="InterPro" id="IPR036590">
    <property type="entry name" value="SRAP-like"/>
</dbReference>
<dbReference type="SUPFAM" id="SSF143081">
    <property type="entry name" value="BB1717-like"/>
    <property type="match status" value="1"/>
</dbReference>
<keyword evidence="10" id="KW-1185">Reference proteome</keyword>
<keyword evidence="2 8" id="KW-0645">Protease</keyword>
<accession>A0AA37SVZ4</accession>
<organism evidence="9 10">
    <name type="scientific">Portibacter lacus</name>
    <dbReference type="NCBI Taxonomy" id="1099794"/>
    <lineage>
        <taxon>Bacteria</taxon>
        <taxon>Pseudomonadati</taxon>
        <taxon>Bacteroidota</taxon>
        <taxon>Saprospiria</taxon>
        <taxon>Saprospirales</taxon>
        <taxon>Haliscomenobacteraceae</taxon>
        <taxon>Portibacter</taxon>
    </lineage>
</organism>
<evidence type="ECO:0000256" key="5">
    <source>
        <dbReference type="ARBA" id="ARBA00023124"/>
    </source>
</evidence>
<protein>
    <recommendedName>
        <fullName evidence="8">Abasic site processing protein</fullName>
        <ecNumber evidence="8">3.4.-.-</ecNumber>
    </recommendedName>
</protein>
<keyword evidence="7" id="KW-0456">Lyase</keyword>
<dbReference type="GO" id="GO:0008233">
    <property type="term" value="F:peptidase activity"/>
    <property type="evidence" value="ECO:0007669"/>
    <property type="project" value="UniProtKB-KW"/>
</dbReference>
<dbReference type="EMBL" id="BSOH01000023">
    <property type="protein sequence ID" value="GLR19008.1"/>
    <property type="molecule type" value="Genomic_DNA"/>
</dbReference>
<proteinExistence type="inferred from homology"/>
<gene>
    <name evidence="9" type="primary">yoqW</name>
    <name evidence="9" type="ORF">GCM10007940_36240</name>
</gene>
<evidence type="ECO:0000256" key="2">
    <source>
        <dbReference type="ARBA" id="ARBA00022670"/>
    </source>
</evidence>
<reference evidence="9" key="1">
    <citation type="journal article" date="2014" name="Int. J. Syst. Evol. Microbiol.">
        <title>Complete genome sequence of Corynebacterium casei LMG S-19264T (=DSM 44701T), isolated from a smear-ripened cheese.</title>
        <authorList>
            <consortium name="US DOE Joint Genome Institute (JGI-PGF)"/>
            <person name="Walter F."/>
            <person name="Albersmeier A."/>
            <person name="Kalinowski J."/>
            <person name="Ruckert C."/>
        </authorList>
    </citation>
    <scope>NUCLEOTIDE SEQUENCE</scope>
    <source>
        <strain evidence="9">NBRC 108769</strain>
    </source>
</reference>
<dbReference type="RefSeq" id="WP_235292953.1">
    <property type="nucleotide sequence ID" value="NZ_BSOH01000023.1"/>
</dbReference>
<dbReference type="PANTHER" id="PTHR13604:SF0">
    <property type="entry name" value="ABASIC SITE PROCESSING PROTEIN HMCES"/>
    <property type="match status" value="1"/>
</dbReference>
<comment type="caution">
    <text evidence="9">The sequence shown here is derived from an EMBL/GenBank/DDBJ whole genome shotgun (WGS) entry which is preliminary data.</text>
</comment>
<keyword evidence="4 8" id="KW-0378">Hydrolase</keyword>
<dbReference type="GO" id="GO:0106300">
    <property type="term" value="P:protein-DNA covalent cross-linking repair"/>
    <property type="evidence" value="ECO:0007669"/>
    <property type="project" value="InterPro"/>
</dbReference>
<evidence type="ECO:0000256" key="7">
    <source>
        <dbReference type="ARBA" id="ARBA00023239"/>
    </source>
</evidence>
<evidence type="ECO:0000256" key="3">
    <source>
        <dbReference type="ARBA" id="ARBA00022763"/>
    </source>
</evidence>
<dbReference type="Gene3D" id="3.90.1680.10">
    <property type="entry name" value="SOS response associated peptidase-like"/>
    <property type="match status" value="1"/>
</dbReference>
<dbReference type="GO" id="GO:0016829">
    <property type="term" value="F:lyase activity"/>
    <property type="evidence" value="ECO:0007669"/>
    <property type="project" value="UniProtKB-KW"/>
</dbReference>
<dbReference type="Pfam" id="PF02586">
    <property type="entry name" value="SRAP"/>
    <property type="match status" value="1"/>
</dbReference>
<dbReference type="InterPro" id="IPR003738">
    <property type="entry name" value="SRAP"/>
</dbReference>
<evidence type="ECO:0000313" key="9">
    <source>
        <dbReference type="EMBL" id="GLR19008.1"/>
    </source>
</evidence>
<dbReference type="GO" id="GO:0006508">
    <property type="term" value="P:proteolysis"/>
    <property type="evidence" value="ECO:0007669"/>
    <property type="project" value="UniProtKB-KW"/>
</dbReference>
<reference evidence="9" key="2">
    <citation type="submission" date="2023-01" db="EMBL/GenBank/DDBJ databases">
        <title>Draft genome sequence of Portibacter lacus strain NBRC 108769.</title>
        <authorList>
            <person name="Sun Q."/>
            <person name="Mori K."/>
        </authorList>
    </citation>
    <scope>NUCLEOTIDE SEQUENCE</scope>
    <source>
        <strain evidence="9">NBRC 108769</strain>
    </source>
</reference>
<sequence>MCGRSSLTKNEKELEERFNATFYSDELESYNPIPNFNVAPTHYMPVITSSDPEHIHIFRWGLLPFWSKDEKIAYKMINARVETILEKNSFKKAVQSRRCLVPMDGFYEWKRSGKEKLPYRIVTTDQEIFSVAGIWERWKSPEGKEIYTFSVITKPPNEIMEGIHDRMPAILLPEQEKLWLDEELPAQEAIQLITDYPANNMKAYRVSKRVNSVKENDKTLIEAIPENNNTLF</sequence>
<evidence type="ECO:0000256" key="8">
    <source>
        <dbReference type="RuleBase" id="RU364100"/>
    </source>
</evidence>
<keyword evidence="6" id="KW-0238">DNA-binding</keyword>
<evidence type="ECO:0000256" key="6">
    <source>
        <dbReference type="ARBA" id="ARBA00023125"/>
    </source>
</evidence>
<comment type="similarity">
    <text evidence="1 8">Belongs to the SOS response-associated peptidase family.</text>
</comment>
<dbReference type="GO" id="GO:0003697">
    <property type="term" value="F:single-stranded DNA binding"/>
    <property type="evidence" value="ECO:0007669"/>
    <property type="project" value="InterPro"/>
</dbReference>
<evidence type="ECO:0000313" key="10">
    <source>
        <dbReference type="Proteomes" id="UP001156666"/>
    </source>
</evidence>
<dbReference type="PANTHER" id="PTHR13604">
    <property type="entry name" value="DC12-RELATED"/>
    <property type="match status" value="1"/>
</dbReference>
<dbReference type="EC" id="3.4.-.-" evidence="8"/>
<keyword evidence="5" id="KW-0190">Covalent protein-DNA linkage</keyword>
<dbReference type="Proteomes" id="UP001156666">
    <property type="component" value="Unassembled WGS sequence"/>
</dbReference>
<name>A0AA37SVZ4_9BACT</name>
<dbReference type="AlphaFoldDB" id="A0AA37SVZ4"/>